<dbReference type="SUPFAM" id="SSF82153">
    <property type="entry name" value="FAS1 domain"/>
    <property type="match status" value="4"/>
</dbReference>
<feature type="chain" id="PRO_5019044355" evidence="1">
    <location>
        <begin position="24"/>
        <end position="676"/>
    </location>
</feature>
<feature type="domain" description="FAS1" evidence="2">
    <location>
        <begin position="197"/>
        <end position="345"/>
    </location>
</feature>
<dbReference type="Pfam" id="PF02469">
    <property type="entry name" value="Fasciclin"/>
    <property type="match status" value="4"/>
</dbReference>
<accession>A0A430K3E9</accession>
<dbReference type="SMART" id="SM00554">
    <property type="entry name" value="FAS1"/>
    <property type="match status" value="4"/>
</dbReference>
<dbReference type="InterPro" id="IPR000782">
    <property type="entry name" value="FAS1_domain"/>
</dbReference>
<dbReference type="PANTHER" id="PTHR10900">
    <property type="entry name" value="PERIOSTIN-RELATED"/>
    <property type="match status" value="1"/>
</dbReference>
<protein>
    <submittedName>
        <fullName evidence="3">Fasciclin domain-containing protein</fullName>
    </submittedName>
</protein>
<reference evidence="3 4" key="1">
    <citation type="submission" date="2018-11" db="EMBL/GenBank/DDBJ databases">
        <title>Arenibacter aquaticus sp.nov., a marine bacterium isolated from surface seawater in the South China Sea.</title>
        <authorList>
            <person name="Guo J."/>
            <person name="Sun J."/>
        </authorList>
    </citation>
    <scope>NUCLEOTIDE SEQUENCE [LARGE SCALE GENOMIC DNA]</scope>
    <source>
        <strain evidence="3 4">GUO666</strain>
    </source>
</reference>
<feature type="domain" description="FAS1" evidence="2">
    <location>
        <begin position="35"/>
        <end position="183"/>
    </location>
</feature>
<evidence type="ECO:0000256" key="1">
    <source>
        <dbReference type="SAM" id="SignalP"/>
    </source>
</evidence>
<organism evidence="3 4">
    <name type="scientific">Arenibacter aquaticus</name>
    <dbReference type="NCBI Taxonomy" id="2489054"/>
    <lineage>
        <taxon>Bacteria</taxon>
        <taxon>Pseudomonadati</taxon>
        <taxon>Bacteroidota</taxon>
        <taxon>Flavobacteriia</taxon>
        <taxon>Flavobacteriales</taxon>
        <taxon>Flavobacteriaceae</taxon>
        <taxon>Arenibacter</taxon>
    </lineage>
</organism>
<dbReference type="Proteomes" id="UP000267585">
    <property type="component" value="Unassembled WGS sequence"/>
</dbReference>
<comment type="caution">
    <text evidence="3">The sequence shown here is derived from an EMBL/GenBank/DDBJ whole genome shotgun (WGS) entry which is preliminary data.</text>
</comment>
<dbReference type="FunFam" id="2.30.180.10:FF:000032">
    <property type="entry name" value="Fasciclin domain-containing protein, putative"/>
    <property type="match status" value="3"/>
</dbReference>
<dbReference type="EMBL" id="RQPJ01000005">
    <property type="protein sequence ID" value="RTE53677.1"/>
    <property type="molecule type" value="Genomic_DNA"/>
</dbReference>
<dbReference type="Gene3D" id="2.30.180.10">
    <property type="entry name" value="FAS1 domain"/>
    <property type="match status" value="4"/>
</dbReference>
<gene>
    <name evidence="3" type="ORF">EHW67_11810</name>
</gene>
<feature type="signal peptide" evidence="1">
    <location>
        <begin position="1"/>
        <end position="23"/>
    </location>
</feature>
<dbReference type="PANTHER" id="PTHR10900:SF77">
    <property type="entry name" value="FI19380P1"/>
    <property type="match status" value="1"/>
</dbReference>
<dbReference type="OrthoDB" id="9800666at2"/>
<feature type="domain" description="FAS1" evidence="2">
    <location>
        <begin position="517"/>
        <end position="665"/>
    </location>
</feature>
<evidence type="ECO:0000313" key="4">
    <source>
        <dbReference type="Proteomes" id="UP000267585"/>
    </source>
</evidence>
<dbReference type="GO" id="GO:0005615">
    <property type="term" value="C:extracellular space"/>
    <property type="evidence" value="ECO:0007669"/>
    <property type="project" value="TreeGrafter"/>
</dbReference>
<dbReference type="AlphaFoldDB" id="A0A430K3E9"/>
<dbReference type="PROSITE" id="PS50213">
    <property type="entry name" value="FAS1"/>
    <property type="match status" value="4"/>
</dbReference>
<dbReference type="RefSeq" id="WP_126162573.1">
    <property type="nucleotide sequence ID" value="NZ_RQPJ01000005.1"/>
</dbReference>
<name>A0A430K3E9_9FLAO</name>
<proteinExistence type="predicted"/>
<evidence type="ECO:0000259" key="2">
    <source>
        <dbReference type="PROSITE" id="PS50213"/>
    </source>
</evidence>
<keyword evidence="1" id="KW-0732">Signal</keyword>
<feature type="domain" description="FAS1" evidence="2">
    <location>
        <begin position="357"/>
        <end position="505"/>
    </location>
</feature>
<keyword evidence="4" id="KW-1185">Reference proteome</keyword>
<dbReference type="PROSITE" id="PS51257">
    <property type="entry name" value="PROKAR_LIPOPROTEIN"/>
    <property type="match status" value="1"/>
</dbReference>
<sequence>MGKIGIYFLALISTLLFMVSCNNDDDNIVIDEPTLSTIVETAQSNDLLSSLVAALTKADENENSDLIGALNGEGTFTVFAPTNSAFTALLASLDGFDDLDDFDTPEKREILADILKYHVVVGAAATSSDLSDGDEFTTLQGEKIAIKIDADVYVQDATEEDAKVGPADIRASNGIVHVIDKVLLPQAVIDALTPEPTPNIVELATDTEILSTLVSALVQVDAEAGFVALLQTEGPFTVFAPTNQAFADLLDTLGPDYTGLDSFDTAEEQAMLIKILSYHVVSGTAAYSTDLSDGQEVPTALEGESVTVSINGGVFIQDDTDVDAQVDPADIAASNGVVHVIDKVLLPQEALDFFFPQPNIVELAMATETLSVLVDALVAVDAEAGFVALLQTDGPFTVFAPTNQAFLDLLDVLGPDYTGLDSFDTAEEQAMLIKILSYHVVSGTAAYSTDLSDGQEVPTALEGESVTVSLNGGVFIQDDTDVDAAVGPADVAASNGVVHVVDKVLLPQEALDFFFPQPNIVELASDTETLSVLVEALVAVEAEAGFVALLQTEGPFTVFAPTNQAFVELLEALGPDYTGVDSFDTPEEKALLIKILSYHVVSGTAAYSTDLSDGQEVPTALEGESLTISINEGVFIQDDTDVDAQVGPADVAASNGVVHVIDKVLLPQEVLDALGH</sequence>
<dbReference type="InterPro" id="IPR036378">
    <property type="entry name" value="FAS1_dom_sf"/>
</dbReference>
<evidence type="ECO:0000313" key="3">
    <source>
        <dbReference type="EMBL" id="RTE53677.1"/>
    </source>
</evidence>
<dbReference type="InterPro" id="IPR050904">
    <property type="entry name" value="Adhesion/Biosynth-related"/>
</dbReference>